<keyword evidence="3" id="KW-1185">Reference proteome</keyword>
<feature type="signal peptide" evidence="1">
    <location>
        <begin position="1"/>
        <end position="24"/>
    </location>
</feature>
<organism evidence="2 3">
    <name type="scientific">Labrys monachus</name>
    <dbReference type="NCBI Taxonomy" id="217067"/>
    <lineage>
        <taxon>Bacteria</taxon>
        <taxon>Pseudomonadati</taxon>
        <taxon>Pseudomonadota</taxon>
        <taxon>Alphaproteobacteria</taxon>
        <taxon>Hyphomicrobiales</taxon>
        <taxon>Xanthobacteraceae</taxon>
        <taxon>Labrys</taxon>
    </lineage>
</organism>
<dbReference type="Proteomes" id="UP001237448">
    <property type="component" value="Unassembled WGS sequence"/>
</dbReference>
<accession>A0ABU0FQU6</accession>
<protein>
    <recommendedName>
        <fullName evidence="4">DUF1800 domain-containing protein</fullName>
    </recommendedName>
</protein>
<dbReference type="RefSeq" id="WP_307436826.1">
    <property type="nucleotide sequence ID" value="NZ_JAUSVK010000001.1"/>
</dbReference>
<evidence type="ECO:0008006" key="4">
    <source>
        <dbReference type="Google" id="ProtNLM"/>
    </source>
</evidence>
<evidence type="ECO:0000256" key="1">
    <source>
        <dbReference type="SAM" id="SignalP"/>
    </source>
</evidence>
<evidence type="ECO:0000313" key="3">
    <source>
        <dbReference type="Proteomes" id="UP001237448"/>
    </source>
</evidence>
<gene>
    <name evidence="2" type="ORF">J3R73_006271</name>
</gene>
<reference evidence="2 3" key="1">
    <citation type="submission" date="2023-07" db="EMBL/GenBank/DDBJ databases">
        <title>Genomic Encyclopedia of Type Strains, Phase IV (KMG-IV): sequencing the most valuable type-strain genomes for metagenomic binning, comparative biology and taxonomic classification.</title>
        <authorList>
            <person name="Goeker M."/>
        </authorList>
    </citation>
    <scope>NUCLEOTIDE SEQUENCE [LARGE SCALE GENOMIC DNA]</scope>
    <source>
        <strain evidence="2 3">DSM 5896</strain>
    </source>
</reference>
<sequence length="473" mass="51774">MKIVIRRLCAAFVMGSILAGPALAAPGATCKQATEIAAFADVLLARPHYPPLPDKRIHDPEIAYAKIKYGGLDRAAAHALLNTLPAPRLADANSSLELYLVTVETAGGRLKMLEPQVHVSIKSFLLQSVGYLRAVALDGNLASLVAAARRDPEMIEQPKLMTTFFGIALSGTDDPTKAKLAAQLEQMGLSEISATVLASEDDIQPWLRYVRDHPQSYPPTHRLAYWFANDGGPELRRLGFNGLSAPLSLGIADKDILDMMAVEENLSYPLGLWFRRVASLEYIGAEPLLALFQQIEEGEVAADDTDAVVVAFLANLDATIGRRKRDDLLEKAGLFDLHLLSQDADQFPLPGYFDTALARQALLPYLTGRIRTPPPRPDMMSVYFPWEQWLAAAQRIRDHQRPGGDVYIAAELLQLSGRGLESAALLLPLARAGKDLPYLTAHTTKMLASLMRACGEESMGLDTITPLYRFDAH</sequence>
<feature type="chain" id="PRO_5045449438" description="DUF1800 domain-containing protein" evidence="1">
    <location>
        <begin position="25"/>
        <end position="473"/>
    </location>
</feature>
<keyword evidence="1" id="KW-0732">Signal</keyword>
<name>A0ABU0FQU6_9HYPH</name>
<comment type="caution">
    <text evidence="2">The sequence shown here is derived from an EMBL/GenBank/DDBJ whole genome shotgun (WGS) entry which is preliminary data.</text>
</comment>
<dbReference type="EMBL" id="JAUSVK010000001">
    <property type="protein sequence ID" value="MDQ0396479.1"/>
    <property type="molecule type" value="Genomic_DNA"/>
</dbReference>
<evidence type="ECO:0000313" key="2">
    <source>
        <dbReference type="EMBL" id="MDQ0396479.1"/>
    </source>
</evidence>
<proteinExistence type="predicted"/>